<keyword evidence="8 9" id="KW-0408">Iron</keyword>
<evidence type="ECO:0000256" key="7">
    <source>
        <dbReference type="ARBA" id="ARBA00023002"/>
    </source>
</evidence>
<accession>A0ABR1JBI1</accession>
<comment type="cofactor">
    <cofactor evidence="1 9">
        <name>Fe(2+)</name>
        <dbReference type="ChEBI" id="CHEBI:29033"/>
    </cofactor>
</comment>
<evidence type="ECO:0000256" key="1">
    <source>
        <dbReference type="ARBA" id="ARBA00001954"/>
    </source>
</evidence>
<dbReference type="EC" id="1.13.11.6" evidence="9"/>
<comment type="caution">
    <text evidence="10">The sequence shown here is derived from an EMBL/GenBank/DDBJ whole genome shotgun (WGS) entry which is preliminary data.</text>
</comment>
<comment type="similarity">
    <text evidence="9">Belongs to the 3-HAO family.</text>
</comment>
<dbReference type="InterPro" id="IPR011051">
    <property type="entry name" value="RmlC_Cupin_sf"/>
</dbReference>
<feature type="binding site" evidence="9">
    <location>
        <position position="98"/>
    </location>
    <ligand>
        <name>substrate</name>
    </ligand>
</feature>
<dbReference type="HAMAP" id="MF_00825">
    <property type="entry name" value="3_HAO"/>
    <property type="match status" value="1"/>
</dbReference>
<name>A0ABR1JBI1_9AGAR</name>
<protein>
    <recommendedName>
        <fullName evidence="9">3-hydroxyanthranilate 3,4-dioxygenase</fullName>
        <ecNumber evidence="9">1.13.11.6</ecNumber>
    </recommendedName>
    <alternativeName>
        <fullName evidence="9">3-hydroxyanthranilate oxygenase</fullName>
        <shortName evidence="9">3-HAO</shortName>
    </alternativeName>
    <alternativeName>
        <fullName evidence="9">3-hydroxyanthranilic acid dioxygenase</fullName>
        <shortName evidence="9">HAD</shortName>
    </alternativeName>
    <alternativeName>
        <fullName evidence="9">Biosynthesis of nicotinic acid protein 1</fullName>
    </alternativeName>
</protein>
<evidence type="ECO:0000256" key="6">
    <source>
        <dbReference type="ARBA" id="ARBA00022964"/>
    </source>
</evidence>
<evidence type="ECO:0000256" key="4">
    <source>
        <dbReference type="ARBA" id="ARBA00022642"/>
    </source>
</evidence>
<dbReference type="NCBIfam" id="TIGR03037">
    <property type="entry name" value="anthran_nbaC"/>
    <property type="match status" value="1"/>
</dbReference>
<sequence length="174" mass="20342">MPLAPPINFPKWLSENQKLLQPPVNNFCLYRGGDFVVMAVGGPNERNDYHVNETEEWFYQHKGGMLLRTVDEGKFRDIRIEEGEMFLLPANTPHNPVRFANTIGIVMERERPEQSHDRLRWYCPNPSHEQPTIIYEESFHVTDLGTQLKPVIQRWQQNEELRKCKECGTVAPPK</sequence>
<feature type="binding site" evidence="9">
    <location>
        <position position="56"/>
    </location>
    <ligand>
        <name>substrate</name>
    </ligand>
</feature>
<keyword evidence="4 9" id="KW-0662">Pyridine nucleotide biosynthesis</keyword>
<dbReference type="Pfam" id="PF06052">
    <property type="entry name" value="3-HAO"/>
    <property type="match status" value="1"/>
</dbReference>
<comment type="catalytic activity">
    <reaction evidence="9">
        <text>3-hydroxyanthranilate + O2 = (2Z,4Z)-2-amino-3-carboxymuconate 6-semialdehyde</text>
        <dbReference type="Rhea" id="RHEA:17953"/>
        <dbReference type="ChEBI" id="CHEBI:15379"/>
        <dbReference type="ChEBI" id="CHEBI:36559"/>
        <dbReference type="ChEBI" id="CHEBI:77612"/>
        <dbReference type="EC" id="1.13.11.6"/>
    </reaction>
</comment>
<evidence type="ECO:0000256" key="8">
    <source>
        <dbReference type="ARBA" id="ARBA00023004"/>
    </source>
</evidence>
<evidence type="ECO:0000313" key="11">
    <source>
        <dbReference type="Proteomes" id="UP001498398"/>
    </source>
</evidence>
<keyword evidence="7 9" id="KW-0560">Oxidoreductase</keyword>
<dbReference type="Proteomes" id="UP001498398">
    <property type="component" value="Unassembled WGS sequence"/>
</dbReference>
<comment type="subcellular location">
    <subcellularLocation>
        <location evidence="9">Cytoplasm</location>
    </subcellularLocation>
</comment>
<keyword evidence="5 9" id="KW-0479">Metal-binding</keyword>
<comment type="function">
    <text evidence="2 9">Catalyzes the oxidative ring opening of 3-hydroxyanthranilate to 2-amino-3-carboxymuconate semialdehyde, which spontaneously cyclizes to quinolinate.</text>
</comment>
<evidence type="ECO:0000256" key="9">
    <source>
        <dbReference type="HAMAP-Rule" id="MF_03019"/>
    </source>
</evidence>
<feature type="binding site" evidence="9">
    <location>
        <position position="108"/>
    </location>
    <ligand>
        <name>substrate</name>
    </ligand>
</feature>
<comment type="caution">
    <text evidence="9">Lacks conserved residue(s) required for the propagation of feature annotation.</text>
</comment>
<feature type="binding site" evidence="9">
    <location>
        <position position="50"/>
    </location>
    <ligand>
        <name>Fe cation</name>
        <dbReference type="ChEBI" id="CHEBI:24875"/>
        <note>catalytic</note>
    </ligand>
</feature>
<evidence type="ECO:0000256" key="2">
    <source>
        <dbReference type="ARBA" id="ARBA00002752"/>
    </source>
</evidence>
<dbReference type="Gene3D" id="2.60.120.10">
    <property type="entry name" value="Jelly Rolls"/>
    <property type="match status" value="1"/>
</dbReference>
<dbReference type="CDD" id="cd06123">
    <property type="entry name" value="cupin_HAO"/>
    <property type="match status" value="1"/>
</dbReference>
<proteinExistence type="inferred from homology"/>
<dbReference type="SUPFAM" id="SSF51182">
    <property type="entry name" value="RmlC-like cupins"/>
    <property type="match status" value="1"/>
</dbReference>
<dbReference type="InterPro" id="IPR014710">
    <property type="entry name" value="RmlC-like_jellyroll"/>
</dbReference>
<evidence type="ECO:0000256" key="3">
    <source>
        <dbReference type="ARBA" id="ARBA00022490"/>
    </source>
</evidence>
<keyword evidence="11" id="KW-1185">Reference proteome</keyword>
<dbReference type="PANTHER" id="PTHR15497:SF3">
    <property type="entry name" value="3-HYDROXYANTHRANILATE 3,4-DIOXYGENASE 2"/>
    <property type="match status" value="1"/>
</dbReference>
<evidence type="ECO:0000313" key="10">
    <source>
        <dbReference type="EMBL" id="KAK7457094.1"/>
    </source>
</evidence>
<keyword evidence="6 9" id="KW-0223">Dioxygenase</keyword>
<organism evidence="10 11">
    <name type="scientific">Marasmiellus scandens</name>
    <dbReference type="NCBI Taxonomy" id="2682957"/>
    <lineage>
        <taxon>Eukaryota</taxon>
        <taxon>Fungi</taxon>
        <taxon>Dikarya</taxon>
        <taxon>Basidiomycota</taxon>
        <taxon>Agaricomycotina</taxon>
        <taxon>Agaricomycetes</taxon>
        <taxon>Agaricomycetidae</taxon>
        <taxon>Agaricales</taxon>
        <taxon>Marasmiineae</taxon>
        <taxon>Omphalotaceae</taxon>
        <taxon>Marasmiellus</taxon>
    </lineage>
</organism>
<dbReference type="GO" id="GO:0000334">
    <property type="term" value="F:3-hydroxyanthranilate 3,4-dioxygenase activity"/>
    <property type="evidence" value="ECO:0007669"/>
    <property type="project" value="UniProtKB-EC"/>
</dbReference>
<comment type="pathway">
    <text evidence="9">Cofactor biosynthesis; NAD(+) biosynthesis; quinolinate from L-kynurenine: step 3/3.</text>
</comment>
<feature type="binding site" evidence="9">
    <location>
        <position position="94"/>
    </location>
    <ligand>
        <name>Fe cation</name>
        <dbReference type="ChEBI" id="CHEBI:24875"/>
        <note>catalytic</note>
    </ligand>
</feature>
<reference evidence="10 11" key="1">
    <citation type="submission" date="2024-01" db="EMBL/GenBank/DDBJ databases">
        <title>A draft genome for the cacao thread blight pathogen Marasmiellus scandens.</title>
        <authorList>
            <person name="Baruah I.K."/>
            <person name="Leung J."/>
            <person name="Bukari Y."/>
            <person name="Amoako-Attah I."/>
            <person name="Meinhardt L.W."/>
            <person name="Bailey B.A."/>
            <person name="Cohen S.P."/>
        </authorList>
    </citation>
    <scope>NUCLEOTIDE SEQUENCE [LARGE SCALE GENOMIC DNA]</scope>
    <source>
        <strain evidence="10 11">GH-19</strain>
    </source>
</reference>
<dbReference type="PANTHER" id="PTHR15497">
    <property type="entry name" value="3-HYDROXYANTHRANILATE 3,4-DIOXYGENASE"/>
    <property type="match status" value="1"/>
</dbReference>
<gene>
    <name evidence="9 10" type="primary">BNA1</name>
    <name evidence="10" type="ORF">VKT23_010396</name>
</gene>
<dbReference type="InterPro" id="IPR010329">
    <property type="entry name" value="3hydroanth_dOase"/>
</dbReference>
<feature type="binding site" evidence="9">
    <location>
        <position position="56"/>
    </location>
    <ligand>
        <name>Fe cation</name>
        <dbReference type="ChEBI" id="CHEBI:24875"/>
        <note>catalytic</note>
    </ligand>
</feature>
<dbReference type="EMBL" id="JBANRG010000020">
    <property type="protein sequence ID" value="KAK7457094.1"/>
    <property type="molecule type" value="Genomic_DNA"/>
</dbReference>
<evidence type="ECO:0000256" key="5">
    <source>
        <dbReference type="ARBA" id="ARBA00022723"/>
    </source>
</evidence>
<feature type="binding site" evidence="9">
    <location>
        <position position="46"/>
    </location>
    <ligand>
        <name>O2</name>
        <dbReference type="ChEBI" id="CHEBI:15379"/>
    </ligand>
</feature>
<keyword evidence="3 9" id="KW-0963">Cytoplasm</keyword>